<evidence type="ECO:0000256" key="2">
    <source>
        <dbReference type="ARBA" id="ARBA00022448"/>
    </source>
</evidence>
<evidence type="ECO:0000256" key="5">
    <source>
        <dbReference type="ARBA" id="ARBA00022989"/>
    </source>
</evidence>
<evidence type="ECO:0000259" key="8">
    <source>
        <dbReference type="PROSITE" id="PS50928"/>
    </source>
</evidence>
<keyword evidence="10" id="KW-1185">Reference proteome</keyword>
<comment type="similarity">
    <text evidence="7">Belongs to the binding-protein-dependent transport system permease family.</text>
</comment>
<accession>A0AA43M9Y4</accession>
<dbReference type="GO" id="GO:0005886">
    <property type="term" value="C:plasma membrane"/>
    <property type="evidence" value="ECO:0007669"/>
    <property type="project" value="UniProtKB-SubCell"/>
</dbReference>
<comment type="caution">
    <text evidence="9">The sequence shown here is derived from an EMBL/GenBank/DDBJ whole genome shotgun (WGS) entry which is preliminary data.</text>
</comment>
<feature type="transmembrane region" description="Helical" evidence="7">
    <location>
        <begin position="134"/>
        <end position="151"/>
    </location>
</feature>
<keyword evidence="2 7" id="KW-0813">Transport</keyword>
<gene>
    <name evidence="9" type="ORF">M2127_001157</name>
</gene>
<dbReference type="EMBL" id="JARXYA010000005">
    <property type="protein sequence ID" value="MDH6503853.1"/>
    <property type="molecule type" value="Genomic_DNA"/>
</dbReference>
<evidence type="ECO:0000256" key="4">
    <source>
        <dbReference type="ARBA" id="ARBA00022692"/>
    </source>
</evidence>
<dbReference type="SUPFAM" id="SSF161098">
    <property type="entry name" value="MetI-like"/>
    <property type="match status" value="1"/>
</dbReference>
<dbReference type="GO" id="GO:0055085">
    <property type="term" value="P:transmembrane transport"/>
    <property type="evidence" value="ECO:0007669"/>
    <property type="project" value="InterPro"/>
</dbReference>
<dbReference type="Proteomes" id="UP001161160">
    <property type="component" value="Unassembled WGS sequence"/>
</dbReference>
<evidence type="ECO:0000313" key="10">
    <source>
        <dbReference type="Proteomes" id="UP001161160"/>
    </source>
</evidence>
<dbReference type="Pfam" id="PF00528">
    <property type="entry name" value="BPD_transp_1"/>
    <property type="match status" value="1"/>
</dbReference>
<feature type="transmembrane region" description="Helical" evidence="7">
    <location>
        <begin position="20"/>
        <end position="40"/>
    </location>
</feature>
<reference evidence="9" key="1">
    <citation type="submission" date="2023-04" db="EMBL/GenBank/DDBJ databases">
        <title>Genome Encyclopedia of Bacteria and Archaea VI: Functional Genomics of Type Strains.</title>
        <authorList>
            <person name="Whitman W."/>
        </authorList>
    </citation>
    <scope>NUCLEOTIDE SEQUENCE</scope>
    <source>
        <strain evidence="9">Enz.4-51</strain>
    </source>
</reference>
<feature type="domain" description="ABC transmembrane type-1" evidence="8">
    <location>
        <begin position="70"/>
        <end position="247"/>
    </location>
</feature>
<dbReference type="RefSeq" id="WP_280756709.1">
    <property type="nucleotide sequence ID" value="NZ_JARXXW010000004.1"/>
</dbReference>
<dbReference type="CDD" id="cd06261">
    <property type="entry name" value="TM_PBP2"/>
    <property type="match status" value="1"/>
</dbReference>
<protein>
    <submittedName>
        <fullName evidence="9">NitT/TauT family transport system permease protein</fullName>
    </submittedName>
</protein>
<keyword evidence="6 7" id="KW-0472">Membrane</keyword>
<feature type="transmembrane region" description="Helical" evidence="7">
    <location>
        <begin position="52"/>
        <end position="68"/>
    </location>
</feature>
<evidence type="ECO:0000256" key="7">
    <source>
        <dbReference type="RuleBase" id="RU363032"/>
    </source>
</evidence>
<dbReference type="InterPro" id="IPR035906">
    <property type="entry name" value="MetI-like_sf"/>
</dbReference>
<feature type="transmembrane region" description="Helical" evidence="7">
    <location>
        <begin position="108"/>
        <end position="128"/>
    </location>
</feature>
<dbReference type="InterPro" id="IPR000515">
    <property type="entry name" value="MetI-like"/>
</dbReference>
<sequence>MNSKPSLLSSWLNSGTGKSFIQLLSVVLFFAAWQLGAELGFISEFLVGTPAGIWKCFVASVLNYYIFIDTGYTLWEALLGFVIGTIIGTALGLSLWYSKWAAQITEPFIVAINSVPKIALAPIILLWFGTGLGAKVVLVVSMTAIIALIAAHQATKDADKDLQSLLFSMGGNKHQIFFEVIAPSSMPVIVSNFRINVGFGLVGAVVGEFISSKAGLGHMIYNASSLYELNSVWVGLFMLMIVGFFLYHAIDALEKWMFPWRSDNGRTQIRM</sequence>
<evidence type="ECO:0000256" key="6">
    <source>
        <dbReference type="ARBA" id="ARBA00023136"/>
    </source>
</evidence>
<keyword evidence="4 7" id="KW-0812">Transmembrane</keyword>
<proteinExistence type="inferred from homology"/>
<feature type="transmembrane region" description="Helical" evidence="7">
    <location>
        <begin position="231"/>
        <end position="250"/>
    </location>
</feature>
<evidence type="ECO:0000313" key="9">
    <source>
        <dbReference type="EMBL" id="MDH6503853.1"/>
    </source>
</evidence>
<evidence type="ECO:0000256" key="3">
    <source>
        <dbReference type="ARBA" id="ARBA00022475"/>
    </source>
</evidence>
<dbReference type="PROSITE" id="PS50928">
    <property type="entry name" value="ABC_TM1"/>
    <property type="match status" value="1"/>
</dbReference>
<feature type="transmembrane region" description="Helical" evidence="7">
    <location>
        <begin position="193"/>
        <end position="211"/>
    </location>
</feature>
<evidence type="ECO:0000256" key="1">
    <source>
        <dbReference type="ARBA" id="ARBA00004651"/>
    </source>
</evidence>
<organism evidence="9 10">
    <name type="scientific">Polynucleobacter sphagniphilus</name>
    <dbReference type="NCBI Taxonomy" id="1743169"/>
    <lineage>
        <taxon>Bacteria</taxon>
        <taxon>Pseudomonadati</taxon>
        <taxon>Pseudomonadota</taxon>
        <taxon>Betaproteobacteria</taxon>
        <taxon>Burkholderiales</taxon>
        <taxon>Burkholderiaceae</taxon>
        <taxon>Polynucleobacter</taxon>
    </lineage>
</organism>
<comment type="subcellular location">
    <subcellularLocation>
        <location evidence="1 7">Cell membrane</location>
        <topology evidence="1 7">Multi-pass membrane protein</topology>
    </subcellularLocation>
</comment>
<dbReference type="AlphaFoldDB" id="A0AA43M9Y4"/>
<dbReference type="Gene3D" id="1.10.3720.10">
    <property type="entry name" value="MetI-like"/>
    <property type="match status" value="1"/>
</dbReference>
<name>A0AA43M9Y4_9BURK</name>
<dbReference type="PANTHER" id="PTHR30151:SF19">
    <property type="entry name" value="ABC TRANSPORTER PERMEASE"/>
    <property type="match status" value="1"/>
</dbReference>
<keyword evidence="5 7" id="KW-1133">Transmembrane helix</keyword>
<keyword evidence="3" id="KW-1003">Cell membrane</keyword>
<feature type="transmembrane region" description="Helical" evidence="7">
    <location>
        <begin position="74"/>
        <end position="96"/>
    </location>
</feature>
<dbReference type="PANTHER" id="PTHR30151">
    <property type="entry name" value="ALKANE SULFONATE ABC TRANSPORTER-RELATED, MEMBRANE SUBUNIT"/>
    <property type="match status" value="1"/>
</dbReference>